<dbReference type="Pfam" id="PF00595">
    <property type="entry name" value="PDZ"/>
    <property type="match status" value="1"/>
</dbReference>
<dbReference type="GO" id="GO:0006508">
    <property type="term" value="P:proteolysis"/>
    <property type="evidence" value="ECO:0007669"/>
    <property type="project" value="UniProtKB-KW"/>
</dbReference>
<evidence type="ECO:0000256" key="7">
    <source>
        <dbReference type="ARBA" id="ARBA00022989"/>
    </source>
</evidence>
<keyword evidence="4 10" id="KW-0812">Transmembrane</keyword>
<evidence type="ECO:0000256" key="9">
    <source>
        <dbReference type="ARBA" id="ARBA00023136"/>
    </source>
</evidence>
<evidence type="ECO:0000256" key="2">
    <source>
        <dbReference type="ARBA" id="ARBA00004141"/>
    </source>
</evidence>
<name>A0A383D673_9ZZZZ</name>
<evidence type="ECO:0000313" key="12">
    <source>
        <dbReference type="EMBL" id="SVE39338.1"/>
    </source>
</evidence>
<comment type="cofactor">
    <cofactor evidence="1">
        <name>Zn(2+)</name>
        <dbReference type="ChEBI" id="CHEBI:29105"/>
    </cofactor>
</comment>
<dbReference type="AlphaFoldDB" id="A0A383D673"/>
<dbReference type="PANTHER" id="PTHR42837">
    <property type="entry name" value="REGULATOR OF SIGMA-E PROTEASE RSEP"/>
    <property type="match status" value="1"/>
</dbReference>
<sequence length="237" mass="24884">GVRILTFSLGFGRRIWGFRRGGTDYQVCLIPLGGYVSFGGHDPSERSSDPSEFPNRPRWQRVLVLLAGPAANVVLAIVLVAVVFMTGFAVRDVKDLPAVVGAVGSASAGETAGLVAGDLVVEIEGEAVTNWQEVIFSVITSPAHALTMEVEGLDGASRNVTLVPDTLERDQIGEAGIYPLVIVGEVVADGAAEAAGVQVDDAILAVDGVAVESFGHLREQVVDRAGQELDVLLLRGR</sequence>
<keyword evidence="7 10" id="KW-1133">Transmembrane helix</keyword>
<keyword evidence="6" id="KW-0862">Zinc</keyword>
<feature type="non-terminal residue" evidence="12">
    <location>
        <position position="237"/>
    </location>
</feature>
<keyword evidence="8" id="KW-0482">Metalloprotease</keyword>
<feature type="domain" description="PDZ" evidence="11">
    <location>
        <begin position="156"/>
        <end position="237"/>
    </location>
</feature>
<dbReference type="InterPro" id="IPR004387">
    <property type="entry name" value="Pept_M50_Zn"/>
</dbReference>
<feature type="domain" description="PDZ" evidence="11">
    <location>
        <begin position="84"/>
        <end position="154"/>
    </location>
</feature>
<dbReference type="InterPro" id="IPR036034">
    <property type="entry name" value="PDZ_sf"/>
</dbReference>
<keyword evidence="3" id="KW-0645">Protease</keyword>
<evidence type="ECO:0000256" key="8">
    <source>
        <dbReference type="ARBA" id="ARBA00023049"/>
    </source>
</evidence>
<feature type="transmembrane region" description="Helical" evidence="10">
    <location>
        <begin position="62"/>
        <end position="90"/>
    </location>
</feature>
<protein>
    <recommendedName>
        <fullName evidence="11">PDZ domain-containing protein</fullName>
    </recommendedName>
</protein>
<reference evidence="12" key="1">
    <citation type="submission" date="2018-05" db="EMBL/GenBank/DDBJ databases">
        <authorList>
            <person name="Lanie J.A."/>
            <person name="Ng W.-L."/>
            <person name="Kazmierczak K.M."/>
            <person name="Andrzejewski T.M."/>
            <person name="Davidsen T.M."/>
            <person name="Wayne K.J."/>
            <person name="Tettelin H."/>
            <person name="Glass J.I."/>
            <person name="Rusch D."/>
            <person name="Podicherti R."/>
            <person name="Tsui H.-C.T."/>
            <person name="Winkler M.E."/>
        </authorList>
    </citation>
    <scope>NUCLEOTIDE SEQUENCE</scope>
</reference>
<gene>
    <name evidence="12" type="ORF">METZ01_LOCUS492192</name>
</gene>
<dbReference type="PANTHER" id="PTHR42837:SF2">
    <property type="entry name" value="MEMBRANE METALLOPROTEASE ARASP2, CHLOROPLASTIC-RELATED"/>
    <property type="match status" value="1"/>
</dbReference>
<comment type="subcellular location">
    <subcellularLocation>
        <location evidence="2">Membrane</location>
        <topology evidence="2">Multi-pass membrane protein</topology>
    </subcellularLocation>
</comment>
<dbReference type="Pfam" id="PF02163">
    <property type="entry name" value="Peptidase_M50"/>
    <property type="match status" value="1"/>
</dbReference>
<feature type="non-terminal residue" evidence="12">
    <location>
        <position position="1"/>
    </location>
</feature>
<dbReference type="EMBL" id="UINC01214213">
    <property type="protein sequence ID" value="SVE39338.1"/>
    <property type="molecule type" value="Genomic_DNA"/>
</dbReference>
<evidence type="ECO:0000256" key="5">
    <source>
        <dbReference type="ARBA" id="ARBA00022801"/>
    </source>
</evidence>
<evidence type="ECO:0000256" key="3">
    <source>
        <dbReference type="ARBA" id="ARBA00022670"/>
    </source>
</evidence>
<evidence type="ECO:0000256" key="6">
    <source>
        <dbReference type="ARBA" id="ARBA00022833"/>
    </source>
</evidence>
<accession>A0A383D673</accession>
<evidence type="ECO:0000259" key="11">
    <source>
        <dbReference type="SMART" id="SM00228"/>
    </source>
</evidence>
<dbReference type="SUPFAM" id="SSF50156">
    <property type="entry name" value="PDZ domain-like"/>
    <property type="match status" value="2"/>
</dbReference>
<dbReference type="GO" id="GO:0016020">
    <property type="term" value="C:membrane"/>
    <property type="evidence" value="ECO:0007669"/>
    <property type="project" value="UniProtKB-SubCell"/>
</dbReference>
<organism evidence="12">
    <name type="scientific">marine metagenome</name>
    <dbReference type="NCBI Taxonomy" id="408172"/>
    <lineage>
        <taxon>unclassified sequences</taxon>
        <taxon>metagenomes</taxon>
        <taxon>ecological metagenomes</taxon>
    </lineage>
</organism>
<proteinExistence type="predicted"/>
<dbReference type="InterPro" id="IPR008915">
    <property type="entry name" value="Peptidase_M50"/>
</dbReference>
<dbReference type="GO" id="GO:0004222">
    <property type="term" value="F:metalloendopeptidase activity"/>
    <property type="evidence" value="ECO:0007669"/>
    <property type="project" value="InterPro"/>
</dbReference>
<evidence type="ECO:0000256" key="1">
    <source>
        <dbReference type="ARBA" id="ARBA00001947"/>
    </source>
</evidence>
<evidence type="ECO:0000256" key="10">
    <source>
        <dbReference type="SAM" id="Phobius"/>
    </source>
</evidence>
<dbReference type="Gene3D" id="2.30.42.10">
    <property type="match status" value="2"/>
</dbReference>
<dbReference type="SMART" id="SM00228">
    <property type="entry name" value="PDZ"/>
    <property type="match status" value="2"/>
</dbReference>
<evidence type="ECO:0000256" key="4">
    <source>
        <dbReference type="ARBA" id="ARBA00022692"/>
    </source>
</evidence>
<keyword evidence="9 10" id="KW-0472">Membrane</keyword>
<keyword evidence="5" id="KW-0378">Hydrolase</keyword>
<dbReference type="InterPro" id="IPR001478">
    <property type="entry name" value="PDZ"/>
</dbReference>